<accession>A0AC61QLN4</accession>
<sequence>MIETDRLILRPWREDDAEALYKYASDPAIGLVAGWPPHTSVENSLEIIRTVFSAPETYAVVLKETDEPVGCCGIMFSNSLHAAEMQTNEAEIGYWIGKPYWGQGLIPEGVKALLSRCFNDLELGAVWCGYYDGNDKSRRVCEKCGFKYHHTNPDIVSPLGDRRTEQFYLMTKEDYHAIHINRERQADRRTE</sequence>
<name>A0AC61QLN4_9BACT</name>
<gene>
    <name evidence="1" type="ORF">E5358_14575</name>
</gene>
<keyword evidence="2" id="KW-1185">Reference proteome</keyword>
<proteinExistence type="predicted"/>
<protein>
    <submittedName>
        <fullName evidence="1">N-acetyltransferase</fullName>
    </submittedName>
</protein>
<dbReference type="Proteomes" id="UP000308886">
    <property type="component" value="Unassembled WGS sequence"/>
</dbReference>
<reference evidence="1" key="1">
    <citation type="submission" date="2019-04" db="EMBL/GenBank/DDBJ databases">
        <title>Microbes associate with the intestines of laboratory mice.</title>
        <authorList>
            <person name="Navarre W."/>
            <person name="Wong E."/>
            <person name="Huang K."/>
            <person name="Tropini C."/>
            <person name="Ng K."/>
            <person name="Yu B."/>
        </authorList>
    </citation>
    <scope>NUCLEOTIDE SEQUENCE</scope>
    <source>
        <strain evidence="1">NM73_A23</strain>
    </source>
</reference>
<dbReference type="EMBL" id="SRZC01000037">
    <property type="protein sequence ID" value="TGX79790.1"/>
    <property type="molecule type" value="Genomic_DNA"/>
</dbReference>
<organism evidence="1 2">
    <name type="scientific">Palleniella muris</name>
    <dbReference type="NCBI Taxonomy" id="3038145"/>
    <lineage>
        <taxon>Bacteria</taxon>
        <taxon>Pseudomonadati</taxon>
        <taxon>Bacteroidota</taxon>
        <taxon>Bacteroidia</taxon>
        <taxon>Bacteroidales</taxon>
        <taxon>Prevotellaceae</taxon>
        <taxon>Palleniella</taxon>
    </lineage>
</organism>
<evidence type="ECO:0000313" key="2">
    <source>
        <dbReference type="Proteomes" id="UP000308886"/>
    </source>
</evidence>
<comment type="caution">
    <text evidence="1">The sequence shown here is derived from an EMBL/GenBank/DDBJ whole genome shotgun (WGS) entry which is preliminary data.</text>
</comment>
<evidence type="ECO:0000313" key="1">
    <source>
        <dbReference type="EMBL" id="TGX79790.1"/>
    </source>
</evidence>